<dbReference type="STRING" id="1165689.SAMN02927914_04138"/>
<dbReference type="OrthoDB" id="2449873at2"/>
<keyword evidence="1" id="KW-0732">Signal</keyword>
<dbReference type="EMBL" id="FMXM01000013">
    <property type="protein sequence ID" value="SDA89133.1"/>
    <property type="molecule type" value="Genomic_DNA"/>
</dbReference>
<sequence>MTFLPWSRRLAAPFLLSALAIAATVVHAHDANTNDAGDTNILARKVRASNGRFENVAMATAEGYAPIPCASGITGGAMGIHYVNAGYLKDDAVDLAKPEAVMYEPMADGKLKLVAVEYITSKGPASLEGQLFNFNSAPNRYGLGPFYELHVWAWKKNPTGTFADMNPNVSCDAMKMGD</sequence>
<reference evidence="2 3" key="1">
    <citation type="submission" date="2016-10" db="EMBL/GenBank/DDBJ databases">
        <authorList>
            <person name="de Groot N.N."/>
        </authorList>
    </citation>
    <scope>NUCLEOTIDE SEQUENCE [LARGE SCALE GENOMIC DNA]</scope>
    <source>
        <strain evidence="2 3">CGMCC 1.12097</strain>
    </source>
</reference>
<evidence type="ECO:0000313" key="2">
    <source>
        <dbReference type="EMBL" id="SDA89133.1"/>
    </source>
</evidence>
<feature type="chain" id="PRO_5011500372" evidence="1">
    <location>
        <begin position="29"/>
        <end position="178"/>
    </location>
</feature>
<dbReference type="RefSeq" id="WP_091581381.1">
    <property type="nucleotide sequence ID" value="NZ_FMXM01000013.1"/>
</dbReference>
<feature type="signal peptide" evidence="1">
    <location>
        <begin position="1"/>
        <end position="28"/>
    </location>
</feature>
<dbReference type="Proteomes" id="UP000198588">
    <property type="component" value="Unassembled WGS sequence"/>
</dbReference>
<accession>A0A1G5Z3Y6</accession>
<proteinExistence type="predicted"/>
<evidence type="ECO:0000256" key="1">
    <source>
        <dbReference type="SAM" id="SignalP"/>
    </source>
</evidence>
<name>A0A1G5Z3Y6_9HYPH</name>
<evidence type="ECO:0000313" key="3">
    <source>
        <dbReference type="Proteomes" id="UP000198588"/>
    </source>
</evidence>
<protein>
    <submittedName>
        <fullName evidence="2">Uncharacterized protein</fullName>
    </submittedName>
</protein>
<organism evidence="2 3">
    <name type="scientific">Mesorhizobium qingshengii</name>
    <dbReference type="NCBI Taxonomy" id="1165689"/>
    <lineage>
        <taxon>Bacteria</taxon>
        <taxon>Pseudomonadati</taxon>
        <taxon>Pseudomonadota</taxon>
        <taxon>Alphaproteobacteria</taxon>
        <taxon>Hyphomicrobiales</taxon>
        <taxon>Phyllobacteriaceae</taxon>
        <taxon>Mesorhizobium</taxon>
    </lineage>
</organism>
<dbReference type="AlphaFoldDB" id="A0A1G5Z3Y6"/>
<gene>
    <name evidence="2" type="ORF">SAMN02927914_04138</name>
</gene>